<gene>
    <name evidence="3" type="ORF">GCM10023340_14540</name>
</gene>
<protein>
    <recommendedName>
        <fullName evidence="2">SAF domain-containing protein</fullName>
    </recommendedName>
</protein>
<dbReference type="RefSeq" id="WP_345456298.1">
    <property type="nucleotide sequence ID" value="NZ_BAABKG010000002.1"/>
</dbReference>
<dbReference type="Proteomes" id="UP001500221">
    <property type="component" value="Unassembled WGS sequence"/>
</dbReference>
<evidence type="ECO:0000259" key="2">
    <source>
        <dbReference type="SMART" id="SM00858"/>
    </source>
</evidence>
<sequence length="224" mass="22452">MPSPTRTPAPSPAAPTSRSRLARVRVAVRRAVLRRRRLLAAALTAVAAAAGLAAASEPPPATVPVTVAARDLPAGQVLGADDLEVVEFAPGSVPHGVADEPAGRVLAAPVARGEAVTDVRLVGPAMTTGRPDLVALPLRLPDAGAVALLRVGDRLDLVGADPQAGTASTVAAGVEVLALPADDGGTGPAGLPGRLVVLGVAPSEVTEIADATARRLVTYTWSEQ</sequence>
<proteinExistence type="predicted"/>
<dbReference type="EMBL" id="BAABKG010000002">
    <property type="protein sequence ID" value="GAA5145354.1"/>
    <property type="molecule type" value="Genomic_DNA"/>
</dbReference>
<dbReference type="PROSITE" id="PS51318">
    <property type="entry name" value="TAT"/>
    <property type="match status" value="1"/>
</dbReference>
<organism evidence="3 4">
    <name type="scientific">Nocardioides marinquilinus</name>
    <dbReference type="NCBI Taxonomy" id="1210400"/>
    <lineage>
        <taxon>Bacteria</taxon>
        <taxon>Bacillati</taxon>
        <taxon>Actinomycetota</taxon>
        <taxon>Actinomycetes</taxon>
        <taxon>Propionibacteriales</taxon>
        <taxon>Nocardioidaceae</taxon>
        <taxon>Nocardioides</taxon>
    </lineage>
</organism>
<feature type="domain" description="SAF" evidence="2">
    <location>
        <begin position="63"/>
        <end position="122"/>
    </location>
</feature>
<evidence type="ECO:0000313" key="4">
    <source>
        <dbReference type="Proteomes" id="UP001500221"/>
    </source>
</evidence>
<dbReference type="Pfam" id="PF08666">
    <property type="entry name" value="SAF"/>
    <property type="match status" value="1"/>
</dbReference>
<dbReference type="InterPro" id="IPR006311">
    <property type="entry name" value="TAT_signal"/>
</dbReference>
<evidence type="ECO:0000256" key="1">
    <source>
        <dbReference type="SAM" id="MobiDB-lite"/>
    </source>
</evidence>
<name>A0ABP9PEL0_9ACTN</name>
<dbReference type="CDD" id="cd11614">
    <property type="entry name" value="SAF_CpaB_FlgA_like"/>
    <property type="match status" value="1"/>
</dbReference>
<dbReference type="InterPro" id="IPR013974">
    <property type="entry name" value="SAF"/>
</dbReference>
<keyword evidence="4" id="KW-1185">Reference proteome</keyword>
<reference evidence="4" key="1">
    <citation type="journal article" date="2019" name="Int. J. Syst. Evol. Microbiol.">
        <title>The Global Catalogue of Microorganisms (GCM) 10K type strain sequencing project: providing services to taxonomists for standard genome sequencing and annotation.</title>
        <authorList>
            <consortium name="The Broad Institute Genomics Platform"/>
            <consortium name="The Broad Institute Genome Sequencing Center for Infectious Disease"/>
            <person name="Wu L."/>
            <person name="Ma J."/>
        </authorList>
    </citation>
    <scope>NUCLEOTIDE SEQUENCE [LARGE SCALE GENOMIC DNA]</scope>
    <source>
        <strain evidence="4">JCM 18459</strain>
    </source>
</reference>
<accession>A0ABP9PEL0</accession>
<feature type="compositionally biased region" description="Pro residues" evidence="1">
    <location>
        <begin position="1"/>
        <end position="13"/>
    </location>
</feature>
<comment type="caution">
    <text evidence="3">The sequence shown here is derived from an EMBL/GenBank/DDBJ whole genome shotgun (WGS) entry which is preliminary data.</text>
</comment>
<dbReference type="SMART" id="SM00858">
    <property type="entry name" value="SAF"/>
    <property type="match status" value="1"/>
</dbReference>
<evidence type="ECO:0000313" key="3">
    <source>
        <dbReference type="EMBL" id="GAA5145354.1"/>
    </source>
</evidence>
<feature type="region of interest" description="Disordered" evidence="1">
    <location>
        <begin position="1"/>
        <end position="20"/>
    </location>
</feature>